<dbReference type="Proteomes" id="UP001576726">
    <property type="component" value="Unassembled WGS sequence"/>
</dbReference>
<dbReference type="Gene3D" id="1.10.10.10">
    <property type="entry name" value="Winged helix-like DNA-binding domain superfamily/Winged helix DNA-binding domain"/>
    <property type="match status" value="1"/>
</dbReference>
<keyword evidence="7" id="KW-1185">Reference proteome</keyword>
<keyword evidence="2 3" id="KW-0238">DNA-binding</keyword>
<sequence length="696" mass="78904">MAESEHTRFKLKTFTIDCHNMTIDNGEKKLKLPVKVFEYLKLFLVNENHIVEHEDAIQRIWNGNEGVGKRGYINAMWQIRKAFTELGADCDEIFKTLPKVGYVLTVVPEPLPKLETPQKVKKGRLVLLLSFLLCTSILIFFIFFQKTPVVSDVATANGAMKFAALTGVTNFQGVEEHPAISHDGHLLAFQWLQENRRGGLYIKDLRDPQIPLRLVSSGKYQEALPIWSPDDKAIAYIRIGENNQCQIHVRQLATQQDTLIDTGCWYVEFKKMLDWSSDGRRLLYSKLVDGIVALFQYDFVTEQVTQVSFPEKNTSDLMAIWLADSQSIILVREKGQQYKLLQLTHSGQEKQLLGYKESITGLTRGKENSQIFVNYSENGKIATYMLDLKDSEEPKTKLVNQISGASGMSFNDKTNELFVTKHQSNEYIVQREFKSERILRRVFSSNRDLYGQYSADPESIIFVSNRSENWDLWLQNEHGTKNLTNGFGAVNFASVSPDGKYFATVITKANEDQPHLFMGNVLDGQLTQIDTAGFIPAFPTWSADGLSIYFSSISNNHHGIYQYDIHSSGLTQLTSSNEAYAISAGVDELFVSRTDDKGIWRFNIKSKQFTKVVDDLAIADFGSFFTQDGVLYYLSRTGQSDNVKQHLEGKEDLVIASYPADSVRKYFGISKGDQGSFLLTLNSIYDADIYSFPIVY</sequence>
<evidence type="ECO:0000313" key="6">
    <source>
        <dbReference type="EMBL" id="MFB2654471.1"/>
    </source>
</evidence>
<feature type="DNA-binding region" description="OmpR/PhoB-type" evidence="3">
    <location>
        <begin position="6"/>
        <end position="106"/>
    </location>
</feature>
<keyword evidence="4" id="KW-0812">Transmembrane</keyword>
<feature type="transmembrane region" description="Helical" evidence="4">
    <location>
        <begin position="125"/>
        <end position="144"/>
    </location>
</feature>
<dbReference type="RefSeq" id="WP_374919918.1">
    <property type="nucleotide sequence ID" value="NZ_JBHFGJ010000009.1"/>
</dbReference>
<dbReference type="InterPro" id="IPR011042">
    <property type="entry name" value="6-blade_b-propeller_TolB-like"/>
</dbReference>
<dbReference type="InterPro" id="IPR036388">
    <property type="entry name" value="WH-like_DNA-bd_sf"/>
</dbReference>
<dbReference type="Pfam" id="PF07676">
    <property type="entry name" value="PD40"/>
    <property type="match status" value="2"/>
</dbReference>
<proteinExistence type="inferred from homology"/>
<reference evidence="6 7" key="1">
    <citation type="submission" date="2024-09" db="EMBL/GenBank/DDBJ databases">
        <authorList>
            <person name="Zhang Y."/>
        </authorList>
    </citation>
    <scope>NUCLEOTIDE SEQUENCE [LARGE SCALE GENOMIC DNA]</scope>
    <source>
        <strain evidence="6 7">SH314</strain>
    </source>
</reference>
<dbReference type="PANTHER" id="PTHR36842">
    <property type="entry name" value="PROTEIN TOLB HOMOLOG"/>
    <property type="match status" value="1"/>
</dbReference>
<accession>A0ABV4VZT5</accession>
<dbReference type="Gene3D" id="2.120.10.30">
    <property type="entry name" value="TolB, C-terminal domain"/>
    <property type="match status" value="2"/>
</dbReference>
<dbReference type="PROSITE" id="PS51755">
    <property type="entry name" value="OMPR_PHOB"/>
    <property type="match status" value="1"/>
</dbReference>
<dbReference type="EMBL" id="JBHFGJ010000009">
    <property type="protein sequence ID" value="MFB2654471.1"/>
    <property type="molecule type" value="Genomic_DNA"/>
</dbReference>
<dbReference type="PANTHER" id="PTHR36842:SF1">
    <property type="entry name" value="PROTEIN TOLB"/>
    <property type="match status" value="1"/>
</dbReference>
<keyword evidence="4" id="KW-0472">Membrane</keyword>
<gene>
    <name evidence="6" type="ORF">ACE02L_17170</name>
</gene>
<comment type="caution">
    <text evidence="6">The sequence shown here is derived from an EMBL/GenBank/DDBJ whole genome shotgun (WGS) entry which is preliminary data.</text>
</comment>
<dbReference type="SUPFAM" id="SSF46894">
    <property type="entry name" value="C-terminal effector domain of the bipartite response regulators"/>
    <property type="match status" value="1"/>
</dbReference>
<evidence type="ECO:0000256" key="4">
    <source>
        <dbReference type="SAM" id="Phobius"/>
    </source>
</evidence>
<name>A0ABV4VZT5_9GAMM</name>
<dbReference type="InterPro" id="IPR001867">
    <property type="entry name" value="OmpR/PhoB-type_DNA-bd"/>
</dbReference>
<keyword evidence="4" id="KW-1133">Transmembrane helix</keyword>
<dbReference type="InterPro" id="IPR011659">
    <property type="entry name" value="WD40"/>
</dbReference>
<evidence type="ECO:0000313" key="7">
    <source>
        <dbReference type="Proteomes" id="UP001576726"/>
    </source>
</evidence>
<dbReference type="SUPFAM" id="SSF82171">
    <property type="entry name" value="DPP6 N-terminal domain-like"/>
    <property type="match status" value="1"/>
</dbReference>
<organism evidence="6 7">
    <name type="scientific">Shewanella seohaensis</name>
    <dbReference type="NCBI Taxonomy" id="755175"/>
    <lineage>
        <taxon>Bacteria</taxon>
        <taxon>Pseudomonadati</taxon>
        <taxon>Pseudomonadota</taxon>
        <taxon>Gammaproteobacteria</taxon>
        <taxon>Alteromonadales</taxon>
        <taxon>Shewanellaceae</taxon>
        <taxon>Shewanella</taxon>
    </lineage>
</organism>
<evidence type="ECO:0000256" key="2">
    <source>
        <dbReference type="ARBA" id="ARBA00023125"/>
    </source>
</evidence>
<feature type="domain" description="OmpR/PhoB-type" evidence="5">
    <location>
        <begin position="6"/>
        <end position="106"/>
    </location>
</feature>
<evidence type="ECO:0000256" key="1">
    <source>
        <dbReference type="ARBA" id="ARBA00009820"/>
    </source>
</evidence>
<evidence type="ECO:0000256" key="3">
    <source>
        <dbReference type="PROSITE-ProRule" id="PRU01091"/>
    </source>
</evidence>
<dbReference type="SUPFAM" id="SSF69304">
    <property type="entry name" value="Tricorn protease N-terminal domain"/>
    <property type="match status" value="1"/>
</dbReference>
<protein>
    <recommendedName>
        <fullName evidence="5">OmpR/PhoB-type domain-containing protein</fullName>
    </recommendedName>
</protein>
<dbReference type="InterPro" id="IPR016032">
    <property type="entry name" value="Sig_transdc_resp-reg_C-effctor"/>
</dbReference>
<evidence type="ECO:0000259" key="5">
    <source>
        <dbReference type="PROSITE" id="PS51755"/>
    </source>
</evidence>
<dbReference type="SMART" id="SM00862">
    <property type="entry name" value="Trans_reg_C"/>
    <property type="match status" value="1"/>
</dbReference>
<comment type="similarity">
    <text evidence="1">Belongs to the TolB family.</text>
</comment>